<evidence type="ECO:0000313" key="5">
    <source>
        <dbReference type="Proteomes" id="UP000253857"/>
    </source>
</evidence>
<dbReference type="Gene3D" id="3.40.50.10540">
    <property type="entry name" value="Crotonobetainyl-coa:carnitine coa-transferase, domain 1"/>
    <property type="match status" value="1"/>
</dbReference>
<name>A0A369MWM9_EGGLN</name>
<dbReference type="GO" id="GO:0016740">
    <property type="term" value="F:transferase activity"/>
    <property type="evidence" value="ECO:0007669"/>
    <property type="project" value="UniProtKB-KW"/>
</dbReference>
<proteinExistence type="inferred from homology"/>
<dbReference type="PANTHER" id="PTHR48228">
    <property type="entry name" value="SUCCINYL-COA--D-CITRAMALATE COA-TRANSFERASE"/>
    <property type="match status" value="1"/>
</dbReference>
<organism evidence="3 5">
    <name type="scientific">Eggerthella lenta</name>
    <name type="common">Eubacterium lentum</name>
    <dbReference type="NCBI Taxonomy" id="84112"/>
    <lineage>
        <taxon>Bacteria</taxon>
        <taxon>Bacillati</taxon>
        <taxon>Actinomycetota</taxon>
        <taxon>Coriobacteriia</taxon>
        <taxon>Eggerthellales</taxon>
        <taxon>Eggerthellaceae</taxon>
        <taxon>Eggerthella</taxon>
    </lineage>
</organism>
<dbReference type="PANTHER" id="PTHR48228:SF6">
    <property type="entry name" value="L-CARNITINE COA-TRANSFERASE"/>
    <property type="match status" value="1"/>
</dbReference>
<dbReference type="Proteomes" id="UP000253857">
    <property type="component" value="Unassembled WGS sequence"/>
</dbReference>
<dbReference type="GeneID" id="69512143"/>
<dbReference type="Pfam" id="PF02515">
    <property type="entry name" value="CoA_transf_3"/>
    <property type="match status" value="1"/>
</dbReference>
<dbReference type="RefSeq" id="WP_035584703.1">
    <property type="nucleotide sequence ID" value="NZ_CACRTT010000010.1"/>
</dbReference>
<keyword evidence="2" id="KW-0808">Transferase</keyword>
<reference evidence="4" key="3">
    <citation type="submission" date="2019-06" db="EMBL/GenBank/DDBJ databases">
        <authorList>
            <person name="Bisanz J.E."/>
            <person name="Turnbaugh P.J."/>
        </authorList>
    </citation>
    <scope>NUCLEOTIDE SEQUENCE</scope>
    <source>
        <strain evidence="4">SECO-MT75m2</strain>
    </source>
</reference>
<comment type="similarity">
    <text evidence="1">Belongs to the CoA-transferase III family.</text>
</comment>
<evidence type="ECO:0000313" key="4">
    <source>
        <dbReference type="EMBL" id="TNU90556.1"/>
    </source>
</evidence>
<dbReference type="EMBL" id="VEVP01000017">
    <property type="protein sequence ID" value="TNU90556.1"/>
    <property type="molecule type" value="Genomic_DNA"/>
</dbReference>
<dbReference type="SUPFAM" id="SSF89796">
    <property type="entry name" value="CoA-transferase family III (CaiB/BaiF)"/>
    <property type="match status" value="1"/>
</dbReference>
<dbReference type="AlphaFoldDB" id="A0A369MWM9"/>
<dbReference type="InterPro" id="IPR050509">
    <property type="entry name" value="CoA-transferase_III"/>
</dbReference>
<gene>
    <name evidence="3" type="ORF">C1871_14785</name>
    <name evidence="4" type="ORF">FIC87_08545</name>
</gene>
<reference evidence="3 5" key="2">
    <citation type="journal article" date="2018" name="Elife">
        <title>Discovery and characterization of a prevalent human gut bacterial enzyme sufficient for the inactivation of a family of plant toxins.</title>
        <authorList>
            <person name="Koppel N."/>
            <person name="Bisanz J.E."/>
            <person name="Pandelia M.E."/>
            <person name="Turnbaugh P.J."/>
            <person name="Balskus E.P."/>
        </authorList>
    </citation>
    <scope>NUCLEOTIDE SEQUENCE [LARGE SCALE GENOMIC DNA]</scope>
    <source>
        <strain evidence="3 5">FAA1-1-60AUCSF</strain>
    </source>
</reference>
<evidence type="ECO:0000256" key="1">
    <source>
        <dbReference type="ARBA" id="ARBA00008383"/>
    </source>
</evidence>
<evidence type="ECO:0000256" key="2">
    <source>
        <dbReference type="ARBA" id="ARBA00022679"/>
    </source>
</evidence>
<accession>A0A369MWM9</accession>
<dbReference type="Gene3D" id="3.30.1540.10">
    <property type="entry name" value="formyl-coa transferase, domain 3"/>
    <property type="match status" value="1"/>
</dbReference>
<comment type="caution">
    <text evidence="3">The sequence shown here is derived from an EMBL/GenBank/DDBJ whole genome shotgun (WGS) entry which is preliminary data.</text>
</comment>
<dbReference type="EMBL" id="PPTY01000048">
    <property type="protein sequence ID" value="RDB81196.1"/>
    <property type="molecule type" value="Genomic_DNA"/>
</dbReference>
<sequence>MKAQDCPKFGPLQGVKVVNLTMAIAGPFACSLLADLGAEVIGVESPRGRDTSRPTNQALQGWGTQMERRNTRSLCMNVKDGAGRAWFFELLKQADILVDGFRGGQMAKWGMTDEALWEVNPKLTIAHISGFGQTGDPAYVSRASFDGIGQAYGCFMEMNGYPDRLPVLAFPQVSDYYAGFMASIGALAGYINAQRTGKGDSVDVAQYEAMLRCEGFYALNYLNTGALPVREGSHSTSSAGYGTYICQDGVPIYTLILGPGVVRAALPLFGLEYGSELFPEGTPVISFGSEAGNVLEEAMEAFFGSHTAEEAERLMLEAGVPCSRIYTYEMAERDPHYQARESFTEWKNSYDDESIRGVNVVPRMKNNPGQIWRGMPLVGADNEDILEELGATPDDVASLYDEQLLKKENGPFG</sequence>
<evidence type="ECO:0000313" key="3">
    <source>
        <dbReference type="EMBL" id="RDB81196.1"/>
    </source>
</evidence>
<protein>
    <submittedName>
        <fullName evidence="3">Carnitine dehydratase</fullName>
    </submittedName>
</protein>
<dbReference type="Proteomes" id="UP000312594">
    <property type="component" value="Unassembled WGS sequence"/>
</dbReference>
<dbReference type="InterPro" id="IPR003673">
    <property type="entry name" value="CoA-Trfase_fam_III"/>
</dbReference>
<dbReference type="InterPro" id="IPR023606">
    <property type="entry name" value="CoA-Trfase_III_dom_1_sf"/>
</dbReference>
<evidence type="ECO:0000313" key="6">
    <source>
        <dbReference type="Proteomes" id="UP000312594"/>
    </source>
</evidence>
<dbReference type="InterPro" id="IPR044855">
    <property type="entry name" value="CoA-Trfase_III_dom3_sf"/>
</dbReference>
<reference evidence="4 6" key="1">
    <citation type="journal article" date="2005" name="Appl. Environ. Microbiol.">
        <title>Intestinal bacterial communities that produce active estrogen-like compounds enterodiol and enterolactone in humans.</title>
        <authorList>
            <person name="Clavel T."/>
            <person name="Henderson G."/>
            <person name="Alpert C.A."/>
            <person name="Philippe C."/>
            <person name="Rigottier-Gois L."/>
            <person name="Dore J."/>
            <person name="Blaut M."/>
        </authorList>
    </citation>
    <scope>NUCLEOTIDE SEQUENCE [LARGE SCALE GENOMIC DNA]</scope>
    <source>
        <strain evidence="4 6">SECO-MT75m2</strain>
    </source>
</reference>